<evidence type="ECO:0000313" key="4">
    <source>
        <dbReference type="Proteomes" id="UP000218231"/>
    </source>
</evidence>
<gene>
    <name evidence="3" type="ORF">WR25_13603</name>
</gene>
<dbReference type="PANTHER" id="PTHR20951">
    <property type="entry name" value="C13ORF1 PROTEIN-RELATED"/>
    <property type="match status" value="1"/>
</dbReference>
<organism evidence="3 4">
    <name type="scientific">Diploscapter pachys</name>
    <dbReference type="NCBI Taxonomy" id="2018661"/>
    <lineage>
        <taxon>Eukaryota</taxon>
        <taxon>Metazoa</taxon>
        <taxon>Ecdysozoa</taxon>
        <taxon>Nematoda</taxon>
        <taxon>Chromadorea</taxon>
        <taxon>Rhabditida</taxon>
        <taxon>Rhabditina</taxon>
        <taxon>Rhabditomorpha</taxon>
        <taxon>Rhabditoidea</taxon>
        <taxon>Rhabditidae</taxon>
        <taxon>Diploscapter</taxon>
    </lineage>
</organism>
<evidence type="ECO:0000259" key="2">
    <source>
        <dbReference type="PROSITE" id="PS50188"/>
    </source>
</evidence>
<dbReference type="PROSITE" id="PS50188">
    <property type="entry name" value="B302_SPRY"/>
    <property type="match status" value="1"/>
</dbReference>
<dbReference type="AlphaFoldDB" id="A0A2A2KNC7"/>
<evidence type="ECO:0000313" key="3">
    <source>
        <dbReference type="EMBL" id="PAV75516.1"/>
    </source>
</evidence>
<dbReference type="InterPro" id="IPR043136">
    <property type="entry name" value="B30.2/SPRY_sf"/>
</dbReference>
<dbReference type="InterPro" id="IPR035766">
    <property type="entry name" value="SPRYD7"/>
</dbReference>
<accession>A0A2A2KNC7</accession>
<proteinExistence type="predicted"/>
<dbReference type="Gene3D" id="2.60.120.920">
    <property type="match status" value="1"/>
</dbReference>
<sequence>MLAQFGNTICLGKDVVILKEGERICGTGGAFSTVPIVQNKAYFQVDIQQTGVWGIGLGNRQAQIDSAPIEKYFWGLRESGQVFADGQCIGQLNKAVDEGDSIGIAYDHIEMKIYVNGEEAEPKITGVKGPVRVCSIYLQNKEDYSLKLMKKVKG</sequence>
<comment type="caution">
    <text evidence="3">The sequence shown here is derived from an EMBL/GenBank/DDBJ whole genome shotgun (WGS) entry which is preliminary data.</text>
</comment>
<dbReference type="InterPro" id="IPR001870">
    <property type="entry name" value="B30.2/SPRY"/>
</dbReference>
<reference evidence="3 4" key="1">
    <citation type="journal article" date="2017" name="Curr. Biol.">
        <title>Genome architecture and evolution of a unichromosomal asexual nematode.</title>
        <authorList>
            <person name="Fradin H."/>
            <person name="Zegar C."/>
            <person name="Gutwein M."/>
            <person name="Lucas J."/>
            <person name="Kovtun M."/>
            <person name="Corcoran D."/>
            <person name="Baugh L.R."/>
            <person name="Kiontke K."/>
            <person name="Gunsalus K."/>
            <person name="Fitch D.H."/>
            <person name="Piano F."/>
        </authorList>
    </citation>
    <scope>NUCLEOTIDE SEQUENCE [LARGE SCALE GENOMIC DNA]</scope>
    <source>
        <strain evidence="3">PF1309</strain>
    </source>
</reference>
<dbReference type="OrthoDB" id="40953at2759"/>
<dbReference type="EMBL" id="LIAE01008076">
    <property type="protein sequence ID" value="PAV75516.1"/>
    <property type="molecule type" value="Genomic_DNA"/>
</dbReference>
<name>A0A2A2KNC7_9BILA</name>
<dbReference type="PANTHER" id="PTHR20951:SF2">
    <property type="entry name" value="SPRY DOMAIN-CONTAINING PROTEIN 7"/>
    <property type="match status" value="1"/>
</dbReference>
<keyword evidence="4" id="KW-1185">Reference proteome</keyword>
<dbReference type="SUPFAM" id="SSF49899">
    <property type="entry name" value="Concanavalin A-like lectins/glucanases"/>
    <property type="match status" value="1"/>
</dbReference>
<evidence type="ECO:0000256" key="1">
    <source>
        <dbReference type="ARBA" id="ARBA00021772"/>
    </source>
</evidence>
<dbReference type="Proteomes" id="UP000218231">
    <property type="component" value="Unassembled WGS sequence"/>
</dbReference>
<feature type="domain" description="B30.2/SPRY" evidence="2">
    <location>
        <begin position="1"/>
        <end position="154"/>
    </location>
</feature>
<dbReference type="InterPro" id="IPR013320">
    <property type="entry name" value="ConA-like_dom_sf"/>
</dbReference>
<dbReference type="Pfam" id="PF00622">
    <property type="entry name" value="SPRY"/>
    <property type="match status" value="1"/>
</dbReference>
<protein>
    <recommendedName>
        <fullName evidence="1">SPRY domain-containing protein 7</fullName>
    </recommendedName>
</protein>
<dbReference type="InterPro" id="IPR003877">
    <property type="entry name" value="SPRY_dom"/>
</dbReference>
<dbReference type="SMART" id="SM00449">
    <property type="entry name" value="SPRY"/>
    <property type="match status" value="1"/>
</dbReference>